<evidence type="ECO:0000313" key="4">
    <source>
        <dbReference type="EMBL" id="CRK75324.1"/>
    </source>
</evidence>
<dbReference type="OrthoDB" id="9796076at2"/>
<evidence type="ECO:0000313" key="5">
    <source>
        <dbReference type="Proteomes" id="UP000048949"/>
    </source>
</evidence>
<evidence type="ECO:0000256" key="2">
    <source>
        <dbReference type="RuleBase" id="RU003749"/>
    </source>
</evidence>
<evidence type="ECO:0000256" key="1">
    <source>
        <dbReference type="ARBA" id="ARBA00009013"/>
    </source>
</evidence>
<dbReference type="RefSeq" id="WP_048598707.1">
    <property type="nucleotide sequence ID" value="NZ_CBFHGK010000002.1"/>
</dbReference>
<dbReference type="InterPro" id="IPR003658">
    <property type="entry name" value="Anti-sigma_ant"/>
</dbReference>
<dbReference type="PANTHER" id="PTHR33495:SF2">
    <property type="entry name" value="ANTI-SIGMA FACTOR ANTAGONIST TM_1081-RELATED"/>
    <property type="match status" value="1"/>
</dbReference>
<dbReference type="PANTHER" id="PTHR33495">
    <property type="entry name" value="ANTI-SIGMA FACTOR ANTAGONIST TM_1081-RELATED-RELATED"/>
    <property type="match status" value="1"/>
</dbReference>
<dbReference type="EMBL" id="CVQV01000005">
    <property type="protein sequence ID" value="CRK75324.1"/>
    <property type="molecule type" value="Genomic_DNA"/>
</dbReference>
<proteinExistence type="inferred from homology"/>
<dbReference type="AlphaFoldDB" id="A0A0U1NKS6"/>
<sequence>MRLTQTTTPAGLILRVEEARIDAMAAIAFKDAMRAATQDETGRTILDLSEVTFIDSSGLGAIVAALKQMPNGTALELACLSSAVEKVFSLTRMDTVFKIHKQLPVTYPADV</sequence>
<name>A0A0U1NKS6_9RHOB</name>
<dbReference type="Gene3D" id="3.30.750.24">
    <property type="entry name" value="STAS domain"/>
    <property type="match status" value="1"/>
</dbReference>
<dbReference type="PROSITE" id="PS50801">
    <property type="entry name" value="STAS"/>
    <property type="match status" value="1"/>
</dbReference>
<evidence type="ECO:0000259" key="3">
    <source>
        <dbReference type="PROSITE" id="PS50801"/>
    </source>
</evidence>
<accession>A0A0U1NKS6</accession>
<dbReference type="GO" id="GO:0043856">
    <property type="term" value="F:anti-sigma factor antagonist activity"/>
    <property type="evidence" value="ECO:0007669"/>
    <property type="project" value="InterPro"/>
</dbReference>
<dbReference type="STRING" id="282199.GCA_001049735_01367"/>
<gene>
    <name evidence="4" type="ORF">NIG5292_01368</name>
</gene>
<dbReference type="Pfam" id="PF01740">
    <property type="entry name" value="STAS"/>
    <property type="match status" value="1"/>
</dbReference>
<dbReference type="NCBIfam" id="TIGR00377">
    <property type="entry name" value="ant_ant_sig"/>
    <property type="match status" value="1"/>
</dbReference>
<dbReference type="SUPFAM" id="SSF52091">
    <property type="entry name" value="SpoIIaa-like"/>
    <property type="match status" value="1"/>
</dbReference>
<protein>
    <recommendedName>
        <fullName evidence="2">Anti-sigma factor antagonist</fullName>
    </recommendedName>
</protein>
<feature type="domain" description="STAS" evidence="3">
    <location>
        <begin position="2"/>
        <end position="111"/>
    </location>
</feature>
<dbReference type="InterPro" id="IPR036513">
    <property type="entry name" value="STAS_dom_sf"/>
</dbReference>
<keyword evidence="5" id="KW-1185">Reference proteome</keyword>
<dbReference type="CDD" id="cd07043">
    <property type="entry name" value="STAS_anti-anti-sigma_factors"/>
    <property type="match status" value="1"/>
</dbReference>
<reference evidence="4 5" key="1">
    <citation type="submission" date="2015-04" db="EMBL/GenBank/DDBJ databases">
        <authorList>
            <person name="Syromyatnikov M.Y."/>
            <person name="Popov V.N."/>
        </authorList>
    </citation>
    <scope>NUCLEOTIDE SEQUENCE [LARGE SCALE GENOMIC DNA]</scope>
    <source>
        <strain evidence="4 5">CECT 5292</strain>
    </source>
</reference>
<comment type="similarity">
    <text evidence="1 2">Belongs to the anti-sigma-factor antagonist family.</text>
</comment>
<dbReference type="InterPro" id="IPR002645">
    <property type="entry name" value="STAS_dom"/>
</dbReference>
<organism evidence="4 5">
    <name type="scientific">Nereida ignava</name>
    <dbReference type="NCBI Taxonomy" id="282199"/>
    <lineage>
        <taxon>Bacteria</taxon>
        <taxon>Pseudomonadati</taxon>
        <taxon>Pseudomonadota</taxon>
        <taxon>Alphaproteobacteria</taxon>
        <taxon>Rhodobacterales</taxon>
        <taxon>Roseobacteraceae</taxon>
        <taxon>Nereida</taxon>
    </lineage>
</organism>
<dbReference type="Proteomes" id="UP000048949">
    <property type="component" value="Unassembled WGS sequence"/>
</dbReference>